<name>A0A6C0HS44_9ZZZZ</name>
<reference evidence="1" key="1">
    <citation type="journal article" date="2020" name="Nature">
        <title>Giant virus diversity and host interactions through global metagenomics.</title>
        <authorList>
            <person name="Schulz F."/>
            <person name="Roux S."/>
            <person name="Paez-Espino D."/>
            <person name="Jungbluth S."/>
            <person name="Walsh D.A."/>
            <person name="Denef V.J."/>
            <person name="McMahon K.D."/>
            <person name="Konstantinidis K.T."/>
            <person name="Eloe-Fadrosh E.A."/>
            <person name="Kyrpides N.C."/>
            <person name="Woyke T."/>
        </authorList>
    </citation>
    <scope>NUCLEOTIDE SEQUENCE</scope>
    <source>
        <strain evidence="1">GVMAG-M-3300023184-167</strain>
    </source>
</reference>
<accession>A0A6C0HS44</accession>
<sequence length="91" mass="10930">MEVFRLKTKIGKKYKHAEYNKIRRIFETPNARYPLEKYYADEVRDVGTLVEIKEGGFADDRWRIDIFEKDGERIEVVYSYEGKTCFIPIDE</sequence>
<dbReference type="EMBL" id="MN740007">
    <property type="protein sequence ID" value="QHT83264.1"/>
    <property type="molecule type" value="Genomic_DNA"/>
</dbReference>
<proteinExistence type="predicted"/>
<dbReference type="AlphaFoldDB" id="A0A6C0HS44"/>
<organism evidence="1">
    <name type="scientific">viral metagenome</name>
    <dbReference type="NCBI Taxonomy" id="1070528"/>
    <lineage>
        <taxon>unclassified sequences</taxon>
        <taxon>metagenomes</taxon>
        <taxon>organismal metagenomes</taxon>
    </lineage>
</organism>
<evidence type="ECO:0000313" key="1">
    <source>
        <dbReference type="EMBL" id="QHT83264.1"/>
    </source>
</evidence>
<protein>
    <submittedName>
        <fullName evidence="1">Uncharacterized protein</fullName>
    </submittedName>
</protein>